<dbReference type="Proteomes" id="UP000321204">
    <property type="component" value="Chromosome"/>
</dbReference>
<dbReference type="InterPro" id="IPR032577">
    <property type="entry name" value="DUF4920"/>
</dbReference>
<evidence type="ECO:0000313" key="2">
    <source>
        <dbReference type="EMBL" id="QEC57037.1"/>
    </source>
</evidence>
<evidence type="ECO:0000313" key="3">
    <source>
        <dbReference type="Proteomes" id="UP000321204"/>
    </source>
</evidence>
<dbReference type="KEGG" id="fgg:FSB75_14380"/>
<sequence length="154" mass="16927">MKRTLLTVFTLFTLAANAQEKISAAKGVVYGTVSPENKPVTPDEIKTKLVKNEFNGQIKAKVTDVCKAEGCWIKVQKADGTSMMVRAKDHKFLMPENIVGKTVLIEGSATVKETSEEMRRHYAEDAGKSKEEIAKIKGPEKDVQFAAKGVKVLD</sequence>
<proteinExistence type="predicted"/>
<name>A0A5B8UK13_9BACT</name>
<reference evidence="2 3" key="1">
    <citation type="journal article" date="2015" name="Int. J. Syst. Evol. Microbiol.">
        <title>Flavisolibacter ginsenosidimutans sp. nov., with ginsenoside-converting activity isolated from soil used for cultivating ginseng.</title>
        <authorList>
            <person name="Zhao Y."/>
            <person name="Liu Q."/>
            <person name="Kang M.S."/>
            <person name="Jin F."/>
            <person name="Yu H."/>
            <person name="Im W.T."/>
        </authorList>
    </citation>
    <scope>NUCLEOTIDE SEQUENCE [LARGE SCALE GENOMIC DNA]</scope>
    <source>
        <strain evidence="2 3">Gsoil 636</strain>
    </source>
</reference>
<dbReference type="RefSeq" id="WP_146788908.1">
    <property type="nucleotide sequence ID" value="NZ_BAABIO010000003.1"/>
</dbReference>
<gene>
    <name evidence="2" type="ORF">FSB75_14380</name>
</gene>
<evidence type="ECO:0000256" key="1">
    <source>
        <dbReference type="SAM" id="SignalP"/>
    </source>
</evidence>
<dbReference type="OrthoDB" id="129527at2"/>
<organism evidence="2 3">
    <name type="scientific">Flavisolibacter ginsenosidimutans</name>
    <dbReference type="NCBI Taxonomy" id="661481"/>
    <lineage>
        <taxon>Bacteria</taxon>
        <taxon>Pseudomonadati</taxon>
        <taxon>Bacteroidota</taxon>
        <taxon>Chitinophagia</taxon>
        <taxon>Chitinophagales</taxon>
        <taxon>Chitinophagaceae</taxon>
        <taxon>Flavisolibacter</taxon>
    </lineage>
</organism>
<dbReference type="AlphaFoldDB" id="A0A5B8UK13"/>
<feature type="chain" id="PRO_5022876453" evidence="1">
    <location>
        <begin position="19"/>
        <end position="154"/>
    </location>
</feature>
<keyword evidence="1" id="KW-0732">Signal</keyword>
<dbReference type="EMBL" id="CP042433">
    <property type="protein sequence ID" value="QEC57037.1"/>
    <property type="molecule type" value="Genomic_DNA"/>
</dbReference>
<keyword evidence="3" id="KW-1185">Reference proteome</keyword>
<accession>A0A5B8UK13</accession>
<dbReference type="Pfam" id="PF16267">
    <property type="entry name" value="DUF4920"/>
    <property type="match status" value="1"/>
</dbReference>
<feature type="signal peptide" evidence="1">
    <location>
        <begin position="1"/>
        <end position="18"/>
    </location>
</feature>
<protein>
    <submittedName>
        <fullName evidence="2">DUF4920 domain-containing protein</fullName>
    </submittedName>
</protein>